<keyword evidence="3" id="KW-1185">Reference proteome</keyword>
<evidence type="ECO:0000256" key="1">
    <source>
        <dbReference type="SAM" id="MobiDB-lite"/>
    </source>
</evidence>
<feature type="compositionally biased region" description="Basic and acidic residues" evidence="1">
    <location>
        <begin position="50"/>
        <end position="67"/>
    </location>
</feature>
<dbReference type="RefSeq" id="WP_080512200.1">
    <property type="nucleotide sequence ID" value="NZ_CP022097.2"/>
</dbReference>
<dbReference type="EMBL" id="VAVY01000003">
    <property type="protein sequence ID" value="TMM62448.1"/>
    <property type="molecule type" value="Genomic_DNA"/>
</dbReference>
<evidence type="ECO:0000313" key="3">
    <source>
        <dbReference type="Proteomes" id="UP000310095"/>
    </source>
</evidence>
<organism evidence="2 3">
    <name type="scientific">Pseudomonas protegens</name>
    <dbReference type="NCBI Taxonomy" id="380021"/>
    <lineage>
        <taxon>Bacteria</taxon>
        <taxon>Pseudomonadati</taxon>
        <taxon>Pseudomonadota</taxon>
        <taxon>Gammaproteobacteria</taxon>
        <taxon>Pseudomonadales</taxon>
        <taxon>Pseudomonadaceae</taxon>
        <taxon>Pseudomonas</taxon>
    </lineage>
</organism>
<feature type="region of interest" description="Disordered" evidence="1">
    <location>
        <begin position="46"/>
        <end position="76"/>
    </location>
</feature>
<accession>A0ABY2VDS2</accession>
<sequence length="76" mass="8613">MSRPPKVHERLRHLVEFAISNGWAVSRSVGGHLRFKKTGCSDIYTSATPGDHRSERNARARLRRADRTTPLSKEIS</sequence>
<evidence type="ECO:0000313" key="2">
    <source>
        <dbReference type="EMBL" id="TMM62448.1"/>
    </source>
</evidence>
<gene>
    <name evidence="2" type="ORF">FEF10_20345</name>
</gene>
<name>A0ABY2VDS2_9PSED</name>
<protein>
    <submittedName>
        <fullName evidence="2">Type II toxin-antitoxin system HicA family toxin</fullName>
    </submittedName>
</protein>
<reference evidence="2 3" key="1">
    <citation type="submission" date="2019-05" db="EMBL/GenBank/DDBJ databases">
        <title>Identification and Biocontrol Activity Analysis of Biocontrol Strain PF-1 Based on Genome-wide Data.</title>
        <authorList>
            <person name="Qi J."/>
        </authorList>
    </citation>
    <scope>NUCLEOTIDE SEQUENCE [LARGE SCALE GENOMIC DNA]</scope>
    <source>
        <strain evidence="2 3">PF-1</strain>
    </source>
</reference>
<comment type="caution">
    <text evidence="2">The sequence shown here is derived from an EMBL/GenBank/DDBJ whole genome shotgun (WGS) entry which is preliminary data.</text>
</comment>
<proteinExistence type="predicted"/>
<dbReference type="Proteomes" id="UP000310095">
    <property type="component" value="Unassembled WGS sequence"/>
</dbReference>